<dbReference type="Gene3D" id="1.20.58.860">
    <property type="match status" value="1"/>
</dbReference>
<feature type="compositionally biased region" description="Pro residues" evidence="13">
    <location>
        <begin position="299"/>
        <end position="313"/>
    </location>
</feature>
<dbReference type="InterPro" id="IPR041507">
    <property type="entry name" value="UCH_C"/>
</dbReference>
<evidence type="ECO:0000259" key="14">
    <source>
        <dbReference type="PROSITE" id="PS52048"/>
    </source>
</evidence>
<dbReference type="Gene3D" id="3.40.532.10">
    <property type="entry name" value="Peptidase C12, ubiquitin carboxyl-terminal hydrolase"/>
    <property type="match status" value="1"/>
</dbReference>
<feature type="compositionally biased region" description="Basic residues" evidence="13">
    <location>
        <begin position="699"/>
        <end position="715"/>
    </location>
</feature>
<comment type="similarity">
    <text evidence="3">Belongs to the peptidase C12 family. BAP1 subfamily.</text>
</comment>
<reference evidence="15" key="1">
    <citation type="submission" date="2022-11" db="UniProtKB">
        <authorList>
            <consortium name="EnsemblMetazoa"/>
        </authorList>
    </citation>
    <scope>IDENTIFICATION</scope>
</reference>
<accession>A0A914AUG2</accession>
<dbReference type="Pfam" id="PF18031">
    <property type="entry name" value="UCH_C"/>
    <property type="match status" value="1"/>
</dbReference>
<name>A0A914AUG2_PATMI</name>
<dbReference type="GO" id="GO:0005737">
    <property type="term" value="C:cytoplasm"/>
    <property type="evidence" value="ECO:0007669"/>
    <property type="project" value="TreeGrafter"/>
</dbReference>
<dbReference type="OMA" id="EHEINIC"/>
<dbReference type="PRINTS" id="PR00707">
    <property type="entry name" value="UBCTHYDRLASE"/>
</dbReference>
<dbReference type="PROSITE" id="PS52049">
    <property type="entry name" value="ULD"/>
    <property type="match status" value="1"/>
</dbReference>
<evidence type="ECO:0000256" key="13">
    <source>
        <dbReference type="SAM" id="MobiDB-lite"/>
    </source>
</evidence>
<feature type="compositionally biased region" description="Low complexity" evidence="13">
    <location>
        <begin position="598"/>
        <end position="611"/>
    </location>
</feature>
<keyword evidence="5 10" id="KW-0833">Ubl conjugation pathway</keyword>
<feature type="active site" description="Proton donor" evidence="10">
    <location>
        <position position="169"/>
    </location>
</feature>
<feature type="active site" description="Nucleophile" evidence="10">
    <location>
        <position position="91"/>
    </location>
</feature>
<dbReference type="InterPro" id="IPR001578">
    <property type="entry name" value="Peptidase_C12_UCH"/>
</dbReference>
<dbReference type="PANTHER" id="PTHR10589">
    <property type="entry name" value="UBIQUITIN CARBOXYL-TERMINAL HYDROLASE"/>
    <property type="match status" value="1"/>
</dbReference>
<keyword evidence="4 10" id="KW-0645">Protease</keyword>
<dbReference type="PANTHER" id="PTHR10589:SF28">
    <property type="entry name" value="UBIQUITIN CARBOXYL-TERMINAL HYDROLASE BAP1"/>
    <property type="match status" value="1"/>
</dbReference>
<feature type="coiled-coil region" evidence="12">
    <location>
        <begin position="228"/>
        <end position="262"/>
    </location>
</feature>
<feature type="site" description="Important for enzyme activity" evidence="10">
    <location>
        <position position="184"/>
    </location>
</feature>
<dbReference type="FunFam" id="3.40.532.10:FF:000002">
    <property type="entry name" value="Ubiquitin carboxyl-terminal hydrolase"/>
    <property type="match status" value="1"/>
</dbReference>
<dbReference type="GO" id="GO:0004843">
    <property type="term" value="F:cysteine-type deubiquitinase activity"/>
    <property type="evidence" value="ECO:0007669"/>
    <property type="project" value="UniProtKB-UniRule"/>
</dbReference>
<dbReference type="GO" id="GO:0006511">
    <property type="term" value="P:ubiquitin-dependent protein catabolic process"/>
    <property type="evidence" value="ECO:0007669"/>
    <property type="project" value="UniProtKB-UniRule"/>
</dbReference>
<feature type="region of interest" description="Disordered" evidence="13">
    <location>
        <begin position="693"/>
        <end position="727"/>
    </location>
</feature>
<feature type="compositionally biased region" description="Low complexity" evidence="13">
    <location>
        <begin position="401"/>
        <end position="414"/>
    </location>
</feature>
<protein>
    <recommendedName>
        <fullName evidence="11">Ubiquitin carboxyl-terminal hydrolase</fullName>
        <ecNumber evidence="11">3.4.19.12</ecNumber>
    </recommendedName>
</protein>
<proteinExistence type="inferred from homology"/>
<evidence type="ECO:0000256" key="2">
    <source>
        <dbReference type="ARBA" id="ARBA00004123"/>
    </source>
</evidence>
<feature type="compositionally biased region" description="Basic and acidic residues" evidence="13">
    <location>
        <begin position="425"/>
        <end position="450"/>
    </location>
</feature>
<keyword evidence="7 10" id="KW-0788">Thiol protease</keyword>
<dbReference type="Proteomes" id="UP000887568">
    <property type="component" value="Unplaced"/>
</dbReference>
<dbReference type="GO" id="GO:0005634">
    <property type="term" value="C:nucleus"/>
    <property type="evidence" value="ECO:0007669"/>
    <property type="project" value="UniProtKB-SubCell"/>
</dbReference>
<comment type="subcellular location">
    <subcellularLocation>
        <location evidence="2">Nucleus</location>
    </subcellularLocation>
</comment>
<dbReference type="RefSeq" id="XP_038066951.1">
    <property type="nucleotide sequence ID" value="XM_038211023.1"/>
</dbReference>
<evidence type="ECO:0000256" key="3">
    <source>
        <dbReference type="ARBA" id="ARBA00007182"/>
    </source>
</evidence>
<evidence type="ECO:0000256" key="4">
    <source>
        <dbReference type="ARBA" id="ARBA00022670"/>
    </source>
</evidence>
<keyword evidence="8" id="KW-0156">Chromatin regulator</keyword>
<dbReference type="EnsemblMetazoa" id="XM_038211023.1">
    <property type="protein sequence ID" value="XP_038066951.1"/>
    <property type="gene ID" value="LOC119736977"/>
</dbReference>
<dbReference type="InterPro" id="IPR036959">
    <property type="entry name" value="Peptidase_C12_UCH_sf"/>
</dbReference>
<dbReference type="GeneID" id="119736977"/>
<keyword evidence="9" id="KW-0539">Nucleus</keyword>
<evidence type="ECO:0000256" key="9">
    <source>
        <dbReference type="ARBA" id="ARBA00023242"/>
    </source>
</evidence>
<evidence type="ECO:0000256" key="5">
    <source>
        <dbReference type="ARBA" id="ARBA00022786"/>
    </source>
</evidence>
<evidence type="ECO:0000256" key="12">
    <source>
        <dbReference type="SAM" id="Coils"/>
    </source>
</evidence>
<evidence type="ECO:0000256" key="10">
    <source>
        <dbReference type="PROSITE-ProRule" id="PRU01393"/>
    </source>
</evidence>
<evidence type="ECO:0000256" key="6">
    <source>
        <dbReference type="ARBA" id="ARBA00022801"/>
    </source>
</evidence>
<evidence type="ECO:0000256" key="11">
    <source>
        <dbReference type="RuleBase" id="RU361215"/>
    </source>
</evidence>
<dbReference type="GO" id="GO:0016579">
    <property type="term" value="P:protein deubiquitination"/>
    <property type="evidence" value="ECO:0007669"/>
    <property type="project" value="TreeGrafter"/>
</dbReference>
<evidence type="ECO:0000313" key="15">
    <source>
        <dbReference type="EnsemblMetazoa" id="XP_038066951.1"/>
    </source>
</evidence>
<dbReference type="SUPFAM" id="SSF54001">
    <property type="entry name" value="Cysteine proteinases"/>
    <property type="match status" value="1"/>
</dbReference>
<feature type="domain" description="UCH catalytic" evidence="14">
    <location>
        <begin position="4"/>
        <end position="232"/>
    </location>
</feature>
<evidence type="ECO:0000256" key="1">
    <source>
        <dbReference type="ARBA" id="ARBA00000707"/>
    </source>
</evidence>
<sequence length="727" mass="81992">MNEGWLELESDPGLFTLLVEEFGVTGVQVEEIYDLQKPIEGPVYGFIFLFKWIEERRARRKVQPNGDEAYLTDAEIAKEMFFAHQKVPNSCATHALLSVLLNCGNIQLGNTLSDLKHYTKDFSAENKGYAIGNVPELAQIHNSHAHPEPRQIPEKQTGISTTRARETFHFVSYVPISDRLIELDGLKPHPIDHGPWGENEDWTEKFRRVISERLDNEGGSSDIRFNLMAVVGDRCQSYEQKLDTLKNNKQIILDALDQLIRATHPHLFLDGKPNLIHASATSTSAPRPELKDRHAPVQQPSPAPHHTHPPPQDHPTSRHSIDRDLSDPDWEPNYAQRGGNSAVSSSKREKKKKKKKKKHKKHKKHSKKVKVFESIPQYRLPPALDNHNYAKSPLMSDEDASAASSTSSASESESNYLTDDESEEETRGARSEGYRTEGILKKQGLEERGEVSGPRVTFRDPRRLPEDSSSDVSRQLSIQTVFDSKESPPSSSSSASTDTASELGSAFNSPVCSAMGSRSGSPNAVKMLKFQRWKASTIMDAREKLEASMAYTDYQPEGKAAARLPHERSVQTRRSAHRVFEGEDISKPFSQAESKAYSTPAQSSPSSLLSQHGKPPFEQSDLLELLKSVEAEIDGYEQKLLDEKEKRNKYKIDDCRRSHNYDPFICTFLAMLAEQGKLASLVEKHTLIKRRQGVSLGRLNKKNNRKRDRRRRKSRPGSVPAKNRKIR</sequence>
<feature type="compositionally biased region" description="Low complexity" evidence="13">
    <location>
        <begin position="487"/>
        <end position="502"/>
    </location>
</feature>
<feature type="compositionally biased region" description="Basic and acidic residues" evidence="13">
    <location>
        <begin position="315"/>
        <end position="326"/>
    </location>
</feature>
<dbReference type="AlphaFoldDB" id="A0A914AUG2"/>
<evidence type="ECO:0000256" key="8">
    <source>
        <dbReference type="ARBA" id="ARBA00022853"/>
    </source>
</evidence>
<feature type="site" description="Transition state stabilizer" evidence="10">
    <location>
        <position position="85"/>
    </location>
</feature>
<feature type="region of interest" description="Disordered" evidence="13">
    <location>
        <begin position="278"/>
        <end position="502"/>
    </location>
</feature>
<feature type="compositionally biased region" description="Basic residues" evidence="13">
    <location>
        <begin position="348"/>
        <end position="369"/>
    </location>
</feature>
<feature type="region of interest" description="Disordered" evidence="13">
    <location>
        <begin position="592"/>
        <end position="615"/>
    </location>
</feature>
<evidence type="ECO:0000313" key="16">
    <source>
        <dbReference type="Proteomes" id="UP000887568"/>
    </source>
</evidence>
<keyword evidence="12" id="KW-0175">Coiled coil</keyword>
<feature type="compositionally biased region" description="Polar residues" evidence="13">
    <location>
        <begin position="470"/>
        <end position="482"/>
    </location>
</feature>
<dbReference type="PROSITE" id="PS52048">
    <property type="entry name" value="UCH_DOMAIN"/>
    <property type="match status" value="1"/>
</dbReference>
<dbReference type="CDD" id="cd09617">
    <property type="entry name" value="Peptidase_C12_UCH37_BAP1"/>
    <property type="match status" value="1"/>
</dbReference>
<dbReference type="GO" id="GO:0006325">
    <property type="term" value="P:chromatin organization"/>
    <property type="evidence" value="ECO:0007669"/>
    <property type="project" value="UniProtKB-KW"/>
</dbReference>
<feature type="coiled-coil region" evidence="12">
    <location>
        <begin position="619"/>
        <end position="653"/>
    </location>
</feature>
<feature type="compositionally biased region" description="Basic and acidic residues" evidence="13">
    <location>
        <begin position="457"/>
        <end position="466"/>
    </location>
</feature>
<dbReference type="OrthoDB" id="1924260at2759"/>
<keyword evidence="6 10" id="KW-0378">Hydrolase</keyword>
<evidence type="ECO:0000256" key="7">
    <source>
        <dbReference type="ARBA" id="ARBA00022807"/>
    </source>
</evidence>
<dbReference type="EC" id="3.4.19.12" evidence="11"/>
<dbReference type="InterPro" id="IPR038765">
    <property type="entry name" value="Papain-like_cys_pep_sf"/>
</dbReference>
<keyword evidence="16" id="KW-1185">Reference proteome</keyword>
<dbReference type="Pfam" id="PF01088">
    <property type="entry name" value="Peptidase_C12"/>
    <property type="match status" value="1"/>
</dbReference>
<organism evidence="15 16">
    <name type="scientific">Patiria miniata</name>
    <name type="common">Bat star</name>
    <name type="synonym">Asterina miniata</name>
    <dbReference type="NCBI Taxonomy" id="46514"/>
    <lineage>
        <taxon>Eukaryota</taxon>
        <taxon>Metazoa</taxon>
        <taxon>Echinodermata</taxon>
        <taxon>Eleutherozoa</taxon>
        <taxon>Asterozoa</taxon>
        <taxon>Asteroidea</taxon>
        <taxon>Valvatacea</taxon>
        <taxon>Valvatida</taxon>
        <taxon>Asterinidae</taxon>
        <taxon>Patiria</taxon>
    </lineage>
</organism>
<comment type="catalytic activity">
    <reaction evidence="1 10 11">
        <text>Thiol-dependent hydrolysis of ester, thioester, amide, peptide and isopeptide bonds formed by the C-terminal Gly of ubiquitin (a 76-residue protein attached to proteins as an intracellular targeting signal).</text>
        <dbReference type="EC" id="3.4.19.12"/>
    </reaction>
</comment>